<keyword evidence="11" id="KW-1208">Phospholipid metabolism</keyword>
<feature type="compositionally biased region" description="Basic and acidic residues" evidence="13">
    <location>
        <begin position="14"/>
        <end position="31"/>
    </location>
</feature>
<keyword evidence="8" id="KW-0443">Lipid metabolism</keyword>
<evidence type="ECO:0000256" key="4">
    <source>
        <dbReference type="ARBA" id="ARBA00022516"/>
    </source>
</evidence>
<comment type="similarity">
    <text evidence="3">Belongs to the 1-acyl-sn-glycerol-3-phosphate acyltransferase family.</text>
</comment>
<dbReference type="Proteomes" id="UP000006727">
    <property type="component" value="Chromosome 14"/>
</dbReference>
<dbReference type="GO" id="GO:0008654">
    <property type="term" value="P:phospholipid biosynthetic process"/>
    <property type="evidence" value="ECO:0007669"/>
    <property type="project" value="UniProtKB-KW"/>
</dbReference>
<feature type="compositionally biased region" description="Gly residues" evidence="13">
    <location>
        <begin position="1"/>
        <end position="11"/>
    </location>
</feature>
<dbReference type="GO" id="GO:0004366">
    <property type="term" value="F:glycerol-3-phosphate O-acyltransferase activity"/>
    <property type="evidence" value="ECO:0007669"/>
    <property type="project" value="EnsemblPlants"/>
</dbReference>
<evidence type="ECO:0000256" key="3">
    <source>
        <dbReference type="ARBA" id="ARBA00008655"/>
    </source>
</evidence>
<evidence type="ECO:0000259" key="14">
    <source>
        <dbReference type="Pfam" id="PF01553"/>
    </source>
</evidence>
<dbReference type="InterPro" id="IPR002123">
    <property type="entry name" value="Plipid/glycerol_acylTrfase"/>
</dbReference>
<evidence type="ECO:0000256" key="2">
    <source>
        <dbReference type="ARBA" id="ARBA00005189"/>
    </source>
</evidence>
<keyword evidence="17" id="KW-1185">Reference proteome</keyword>
<dbReference type="GO" id="GO:0019915">
    <property type="term" value="P:lipid storage"/>
    <property type="evidence" value="ECO:0007669"/>
    <property type="project" value="EnsemblPlants"/>
</dbReference>
<keyword evidence="6" id="KW-0812">Transmembrane</keyword>
<dbReference type="PANTHER" id="PTHR23063">
    <property type="entry name" value="PHOSPHOLIPID ACYLTRANSFERASE"/>
    <property type="match status" value="1"/>
</dbReference>
<evidence type="ECO:0000256" key="1">
    <source>
        <dbReference type="ARBA" id="ARBA00004370"/>
    </source>
</evidence>
<feature type="region of interest" description="Disordered" evidence="13">
    <location>
        <begin position="1"/>
        <end position="34"/>
    </location>
</feature>
<reference evidence="15 17" key="2">
    <citation type="journal article" date="2018" name="Plant J.">
        <title>The Physcomitrella patens chromosome-scale assembly reveals moss genome structure and evolution.</title>
        <authorList>
            <person name="Lang D."/>
            <person name="Ullrich K.K."/>
            <person name="Murat F."/>
            <person name="Fuchs J."/>
            <person name="Jenkins J."/>
            <person name="Haas F.B."/>
            <person name="Piednoel M."/>
            <person name="Gundlach H."/>
            <person name="Van Bel M."/>
            <person name="Meyberg R."/>
            <person name="Vives C."/>
            <person name="Morata J."/>
            <person name="Symeonidi A."/>
            <person name="Hiss M."/>
            <person name="Muchero W."/>
            <person name="Kamisugi Y."/>
            <person name="Saleh O."/>
            <person name="Blanc G."/>
            <person name="Decker E.L."/>
            <person name="van Gessel N."/>
            <person name="Grimwood J."/>
            <person name="Hayes R.D."/>
            <person name="Graham S.W."/>
            <person name="Gunter L.E."/>
            <person name="McDaniel S.F."/>
            <person name="Hoernstein S.N.W."/>
            <person name="Larsson A."/>
            <person name="Li F.W."/>
            <person name="Perroud P.F."/>
            <person name="Phillips J."/>
            <person name="Ranjan P."/>
            <person name="Rokshar D.S."/>
            <person name="Rothfels C.J."/>
            <person name="Schneider L."/>
            <person name="Shu S."/>
            <person name="Stevenson D.W."/>
            <person name="Thummler F."/>
            <person name="Tillich M."/>
            <person name="Villarreal Aguilar J.C."/>
            <person name="Widiez T."/>
            <person name="Wong G.K."/>
            <person name="Wymore A."/>
            <person name="Zhang Y."/>
            <person name="Zimmer A.D."/>
            <person name="Quatrano R.S."/>
            <person name="Mayer K.F.X."/>
            <person name="Goodstein D."/>
            <person name="Casacuberta J.M."/>
            <person name="Vandepoele K."/>
            <person name="Reski R."/>
            <person name="Cuming A.C."/>
            <person name="Tuskan G.A."/>
            <person name="Maumus F."/>
            <person name="Salse J."/>
            <person name="Schmutz J."/>
            <person name="Rensing S.A."/>
        </authorList>
    </citation>
    <scope>NUCLEOTIDE SEQUENCE [LARGE SCALE GENOMIC DNA]</scope>
    <source>
        <strain evidence="16 17">cv. Gransden 2004</strain>
    </source>
</reference>
<evidence type="ECO:0000256" key="10">
    <source>
        <dbReference type="ARBA" id="ARBA00023209"/>
    </source>
</evidence>
<dbReference type="EMBL" id="ABEU02000014">
    <property type="protein sequence ID" value="PNR40683.1"/>
    <property type="molecule type" value="Genomic_DNA"/>
</dbReference>
<dbReference type="GO" id="GO:0016020">
    <property type="term" value="C:membrane"/>
    <property type="evidence" value="ECO:0007669"/>
    <property type="project" value="UniProtKB-SubCell"/>
</dbReference>
<protein>
    <recommendedName>
        <fullName evidence="14">Phospholipid/glycerol acyltransferase domain-containing protein</fullName>
    </recommendedName>
</protein>
<evidence type="ECO:0000256" key="8">
    <source>
        <dbReference type="ARBA" id="ARBA00023098"/>
    </source>
</evidence>
<keyword evidence="12" id="KW-0012">Acyltransferase</keyword>
<keyword evidence="5" id="KW-0808">Transferase</keyword>
<dbReference type="GO" id="GO:0019432">
    <property type="term" value="P:triglyceride biosynthetic process"/>
    <property type="evidence" value="ECO:0007669"/>
    <property type="project" value="EnsemblPlants"/>
</dbReference>
<dbReference type="GO" id="GO:0006072">
    <property type="term" value="P:glycerol-3-phosphate metabolic process"/>
    <property type="evidence" value="ECO:0007669"/>
    <property type="project" value="EnsemblPlants"/>
</dbReference>
<evidence type="ECO:0000256" key="12">
    <source>
        <dbReference type="ARBA" id="ARBA00023315"/>
    </source>
</evidence>
<evidence type="ECO:0000256" key="11">
    <source>
        <dbReference type="ARBA" id="ARBA00023264"/>
    </source>
</evidence>
<keyword evidence="10" id="KW-0594">Phospholipid biosynthesis</keyword>
<dbReference type="InterPro" id="IPR045252">
    <property type="entry name" value="LPCAT1-like"/>
</dbReference>
<sequence length="276" mass="31195">MEGLGEGGYQSGVGKREEVEWRTENGEGEGMRRRRRSMGHFLGGNADGDAPALPLHDKNMQLRHLLDISQVLSEAGSAIIDASGGCDDSPGGNMIVIYKSCVSSSQPYFVLMWLKKHIKDPDSNPLLIFPEGTGINNEYICMFKKGAFELDCMVCPIAIKYNKIFVDAFWNSKKQSFTMHLMRLMTSWAVVCYVWYLEPQTLRPGETPIEFSERVREFILALLKRVPWDGYLKYYRPSPKITNKKYDSLGAFQDPGSIYRPVAICELKVINVDSSI</sequence>
<reference evidence="16" key="3">
    <citation type="submission" date="2020-12" db="UniProtKB">
        <authorList>
            <consortium name="EnsemblPlants"/>
        </authorList>
    </citation>
    <scope>IDENTIFICATION</scope>
</reference>
<dbReference type="AlphaFoldDB" id="A0A2K1JGK0"/>
<dbReference type="PANTHER" id="PTHR23063:SF2">
    <property type="entry name" value="GLYCEROL-3-PHOSPHATE ACYLTRANSFERASE 4, ISOFORM D-RELATED"/>
    <property type="match status" value="1"/>
</dbReference>
<proteinExistence type="inferred from homology"/>
<reference evidence="15 17" key="1">
    <citation type="journal article" date="2008" name="Science">
        <title>The Physcomitrella genome reveals evolutionary insights into the conquest of land by plants.</title>
        <authorList>
            <person name="Rensing S."/>
            <person name="Lang D."/>
            <person name="Zimmer A."/>
            <person name="Terry A."/>
            <person name="Salamov A."/>
            <person name="Shapiro H."/>
            <person name="Nishiyama T."/>
            <person name="Perroud P.-F."/>
            <person name="Lindquist E."/>
            <person name="Kamisugi Y."/>
            <person name="Tanahashi T."/>
            <person name="Sakakibara K."/>
            <person name="Fujita T."/>
            <person name="Oishi K."/>
            <person name="Shin-I T."/>
            <person name="Kuroki Y."/>
            <person name="Toyoda A."/>
            <person name="Suzuki Y."/>
            <person name="Hashimoto A."/>
            <person name="Yamaguchi K."/>
            <person name="Sugano A."/>
            <person name="Kohara Y."/>
            <person name="Fujiyama A."/>
            <person name="Anterola A."/>
            <person name="Aoki S."/>
            <person name="Ashton N."/>
            <person name="Barbazuk W.B."/>
            <person name="Barker E."/>
            <person name="Bennetzen J."/>
            <person name="Bezanilla M."/>
            <person name="Blankenship R."/>
            <person name="Cho S.H."/>
            <person name="Dutcher S."/>
            <person name="Estelle M."/>
            <person name="Fawcett J.A."/>
            <person name="Gundlach H."/>
            <person name="Hanada K."/>
            <person name="Heyl A."/>
            <person name="Hicks K.A."/>
            <person name="Hugh J."/>
            <person name="Lohr M."/>
            <person name="Mayer K."/>
            <person name="Melkozernov A."/>
            <person name="Murata T."/>
            <person name="Nelson D."/>
            <person name="Pils B."/>
            <person name="Prigge M."/>
            <person name="Reiss B."/>
            <person name="Renner T."/>
            <person name="Rombauts S."/>
            <person name="Rushton P."/>
            <person name="Sanderfoot A."/>
            <person name="Schween G."/>
            <person name="Shiu S.-H."/>
            <person name="Stueber K."/>
            <person name="Theodoulou F.L."/>
            <person name="Tu H."/>
            <person name="Van de Peer Y."/>
            <person name="Verrier P.J."/>
            <person name="Waters E."/>
            <person name="Wood A."/>
            <person name="Yang L."/>
            <person name="Cove D."/>
            <person name="Cuming A."/>
            <person name="Hasebe M."/>
            <person name="Lucas S."/>
            <person name="Mishler D.B."/>
            <person name="Reski R."/>
            <person name="Grigoriev I."/>
            <person name="Quatrano R.S."/>
            <person name="Boore J.L."/>
        </authorList>
    </citation>
    <scope>NUCLEOTIDE SEQUENCE [LARGE SCALE GENOMIC DNA]</scope>
    <source>
        <strain evidence="16 17">cv. Gransden 2004</strain>
    </source>
</reference>
<dbReference type="Pfam" id="PF01553">
    <property type="entry name" value="Acyltransferase"/>
    <property type="match status" value="1"/>
</dbReference>
<evidence type="ECO:0000313" key="16">
    <source>
        <dbReference type="EnsemblPlants" id="Pp3c14_5980V3.1"/>
    </source>
</evidence>
<dbReference type="CDD" id="cd07991">
    <property type="entry name" value="LPLAT_LPCAT1-like"/>
    <property type="match status" value="1"/>
</dbReference>
<dbReference type="InParanoid" id="A0A2K1JGK0"/>
<evidence type="ECO:0000256" key="6">
    <source>
        <dbReference type="ARBA" id="ARBA00022692"/>
    </source>
</evidence>
<dbReference type="PaxDb" id="3218-PP1S150_100V6.1"/>
<dbReference type="GO" id="GO:0005783">
    <property type="term" value="C:endoplasmic reticulum"/>
    <property type="evidence" value="ECO:0007669"/>
    <property type="project" value="EnsemblPlants"/>
</dbReference>
<keyword evidence="4" id="KW-0444">Lipid biosynthesis</keyword>
<evidence type="ECO:0000256" key="13">
    <source>
        <dbReference type="SAM" id="MobiDB-lite"/>
    </source>
</evidence>
<evidence type="ECO:0000256" key="9">
    <source>
        <dbReference type="ARBA" id="ARBA00023136"/>
    </source>
</evidence>
<evidence type="ECO:0000256" key="5">
    <source>
        <dbReference type="ARBA" id="ARBA00022679"/>
    </source>
</evidence>
<dbReference type="GO" id="GO:0006633">
    <property type="term" value="P:fatty acid biosynthetic process"/>
    <property type="evidence" value="ECO:0007669"/>
    <property type="project" value="EnsemblPlants"/>
</dbReference>
<comment type="subcellular location">
    <subcellularLocation>
        <location evidence="1">Membrane</location>
    </subcellularLocation>
</comment>
<keyword evidence="9" id="KW-0472">Membrane</keyword>
<organism evidence="15">
    <name type="scientific">Physcomitrium patens</name>
    <name type="common">Spreading-leaved earth moss</name>
    <name type="synonym">Physcomitrella patens</name>
    <dbReference type="NCBI Taxonomy" id="3218"/>
    <lineage>
        <taxon>Eukaryota</taxon>
        <taxon>Viridiplantae</taxon>
        <taxon>Streptophyta</taxon>
        <taxon>Embryophyta</taxon>
        <taxon>Bryophyta</taxon>
        <taxon>Bryophytina</taxon>
        <taxon>Bryopsida</taxon>
        <taxon>Funariidae</taxon>
        <taxon>Funariales</taxon>
        <taxon>Funariaceae</taxon>
        <taxon>Physcomitrium</taxon>
    </lineage>
</organism>
<dbReference type="STRING" id="3218.A0A2K1JGK0"/>
<name>A0A2K1JGK0_PHYPA</name>
<evidence type="ECO:0000313" key="15">
    <source>
        <dbReference type="EMBL" id="PNR40683.1"/>
    </source>
</evidence>
<evidence type="ECO:0000256" key="7">
    <source>
        <dbReference type="ARBA" id="ARBA00022989"/>
    </source>
</evidence>
<feature type="domain" description="Phospholipid/glycerol acyltransferase" evidence="14">
    <location>
        <begin position="124"/>
        <end position="160"/>
    </location>
</feature>
<comment type="pathway">
    <text evidence="2">Lipid metabolism.</text>
</comment>
<gene>
    <name evidence="15" type="ORF">PHYPA_018086</name>
</gene>
<evidence type="ECO:0000313" key="17">
    <source>
        <dbReference type="Proteomes" id="UP000006727"/>
    </source>
</evidence>
<dbReference type="EnsemblPlants" id="Pp3c14_5980V3.1">
    <property type="protein sequence ID" value="Pp3c14_5980V3.1"/>
    <property type="gene ID" value="Pp3c14_5980"/>
</dbReference>
<accession>A0A2K1JGK0</accession>
<keyword evidence="7" id="KW-1133">Transmembrane helix</keyword>
<dbReference type="Gramene" id="Pp3c14_5980V3.1">
    <property type="protein sequence ID" value="Pp3c14_5980V3.1"/>
    <property type="gene ID" value="Pp3c14_5980"/>
</dbReference>